<proteinExistence type="inferred from homology"/>
<dbReference type="EC" id="6.3.5.1" evidence="3"/>
<dbReference type="CDD" id="cd00553">
    <property type="entry name" value="NAD_synthase"/>
    <property type="match status" value="1"/>
</dbReference>
<dbReference type="SUPFAM" id="SSF52402">
    <property type="entry name" value="Adenine nucleotide alpha hydrolases-like"/>
    <property type="match status" value="1"/>
</dbReference>
<dbReference type="InterPro" id="IPR003694">
    <property type="entry name" value="NAD_synthase"/>
</dbReference>
<dbReference type="GO" id="GO:0005524">
    <property type="term" value="F:ATP binding"/>
    <property type="evidence" value="ECO:0007669"/>
    <property type="project" value="UniProtKB-KW"/>
</dbReference>
<dbReference type="NCBIfam" id="NF010588">
    <property type="entry name" value="PRK13981.1"/>
    <property type="match status" value="1"/>
</dbReference>
<evidence type="ECO:0000259" key="10">
    <source>
        <dbReference type="PROSITE" id="PS50263"/>
    </source>
</evidence>
<organism evidence="11 12">
    <name type="scientific">Aerophobetes bacterium</name>
    <dbReference type="NCBI Taxonomy" id="2030807"/>
    <lineage>
        <taxon>Bacteria</taxon>
        <taxon>Candidatus Aerophobota</taxon>
    </lineage>
</organism>
<dbReference type="InterPro" id="IPR014445">
    <property type="entry name" value="Gln-dep_NAD_synthase"/>
</dbReference>
<dbReference type="Pfam" id="PF00795">
    <property type="entry name" value="CN_hydrolase"/>
    <property type="match status" value="1"/>
</dbReference>
<dbReference type="InterPro" id="IPR014729">
    <property type="entry name" value="Rossmann-like_a/b/a_fold"/>
</dbReference>
<evidence type="ECO:0000256" key="3">
    <source>
        <dbReference type="ARBA" id="ARBA00012743"/>
    </source>
</evidence>
<dbReference type="GO" id="GO:0009435">
    <property type="term" value="P:NAD+ biosynthetic process"/>
    <property type="evidence" value="ECO:0007669"/>
    <property type="project" value="UniProtKB-UniPathway"/>
</dbReference>
<evidence type="ECO:0000256" key="8">
    <source>
        <dbReference type="PROSITE-ProRule" id="PRU10139"/>
    </source>
</evidence>
<gene>
    <name evidence="11" type="ORF">COB21_06050</name>
</gene>
<comment type="pathway">
    <text evidence="1">Cofactor biosynthesis; NAD(+) biosynthesis; NAD(+) from deamido-NAD(+) (L-Gln route): step 1/1.</text>
</comment>
<evidence type="ECO:0000256" key="6">
    <source>
        <dbReference type="ARBA" id="ARBA00022840"/>
    </source>
</evidence>
<dbReference type="GO" id="GO:0003952">
    <property type="term" value="F:NAD+ synthase (glutamine-hydrolyzing) activity"/>
    <property type="evidence" value="ECO:0007669"/>
    <property type="project" value="UniProtKB-EC"/>
</dbReference>
<dbReference type="InterPro" id="IPR036526">
    <property type="entry name" value="C-N_Hydrolase_sf"/>
</dbReference>
<evidence type="ECO:0000256" key="7">
    <source>
        <dbReference type="ARBA" id="ARBA00023027"/>
    </source>
</evidence>
<dbReference type="PANTHER" id="PTHR23090:SF9">
    <property type="entry name" value="GLUTAMINE-DEPENDENT NAD(+) SYNTHETASE"/>
    <property type="match status" value="1"/>
</dbReference>
<dbReference type="NCBIfam" id="TIGR00552">
    <property type="entry name" value="nadE"/>
    <property type="match status" value="1"/>
</dbReference>
<feature type="active site" description="Proton acceptor" evidence="8">
    <location>
        <position position="42"/>
    </location>
</feature>
<comment type="similarity">
    <text evidence="9">Belongs to the NAD synthetase family.</text>
</comment>
<dbReference type="Proteomes" id="UP000218775">
    <property type="component" value="Unassembled WGS sequence"/>
</dbReference>
<evidence type="ECO:0000313" key="11">
    <source>
        <dbReference type="EMBL" id="PCI75073.1"/>
    </source>
</evidence>
<dbReference type="PANTHER" id="PTHR23090">
    <property type="entry name" value="NH 3 /GLUTAMINE-DEPENDENT NAD + SYNTHETASE"/>
    <property type="match status" value="1"/>
</dbReference>
<dbReference type="GO" id="GO:0004359">
    <property type="term" value="F:glutaminase activity"/>
    <property type="evidence" value="ECO:0007669"/>
    <property type="project" value="InterPro"/>
</dbReference>
<evidence type="ECO:0000313" key="12">
    <source>
        <dbReference type="Proteomes" id="UP000218775"/>
    </source>
</evidence>
<dbReference type="GO" id="GO:0000257">
    <property type="term" value="F:nitrilase activity"/>
    <property type="evidence" value="ECO:0007669"/>
    <property type="project" value="UniProtKB-ARBA"/>
</dbReference>
<dbReference type="Pfam" id="PF02540">
    <property type="entry name" value="NAD_synthase"/>
    <property type="match status" value="1"/>
</dbReference>
<comment type="caution">
    <text evidence="11">The sequence shown here is derived from an EMBL/GenBank/DDBJ whole genome shotgun (WGS) entry which is preliminary data.</text>
</comment>
<evidence type="ECO:0000256" key="2">
    <source>
        <dbReference type="ARBA" id="ARBA00007145"/>
    </source>
</evidence>
<dbReference type="EMBL" id="NVUK01000057">
    <property type="protein sequence ID" value="PCI75073.1"/>
    <property type="molecule type" value="Genomic_DNA"/>
</dbReference>
<feature type="domain" description="CN hydrolase" evidence="10">
    <location>
        <begin position="2"/>
        <end position="256"/>
    </location>
</feature>
<keyword evidence="6 9" id="KW-0067">ATP-binding</keyword>
<dbReference type="Gene3D" id="3.60.110.10">
    <property type="entry name" value="Carbon-nitrogen hydrolase"/>
    <property type="match status" value="1"/>
</dbReference>
<accession>A0A2A4WXK8</accession>
<dbReference type="PROSITE" id="PS00920">
    <property type="entry name" value="NITRIL_CHT_1"/>
    <property type="match status" value="1"/>
</dbReference>
<dbReference type="InterPro" id="IPR000132">
    <property type="entry name" value="Nitrilase/CN_hydratase_CS"/>
</dbReference>
<sequence length="489" mass="54612">MTKICVAQINFTVGDINGNTKKILDSIAKAQVQGIDLILFSELSLCGYPPEDLVFHRSFIASMQLHLERIIKASKGIIVLVGIVRERDFEGEKAFLNSAAIIYDEKLIGFQDKALLPTYDVFNERRYFEPGIENKPWEVAGHKFGVVICEDIWQHAGFIEYTQYFRDPIQELAEHKLDFLLNLTASPYQCQKPDVRVEVCSIAAKTLKCPVVMCCQVGANDQIIFDGYSIHVDAQGTLVNLAKGFTDDEMCIDLNSGLKQTSFQYHPKDNLLSALTLGVKDYFAKCNFTKACFGLPGGIDSALVAYIAAEALGKENVLSIFMPSKYTSEQSKHDAQALSKNLGMELIEIPIEPLMDQFLNTMHPFFKGKKEDVTEENMQARIRGNILMAMSNKHGHIVLSTGNKSESALGFSTLYGDMCGGLAVIGDVNKTQVYDLCRHINSKNGKDIIPHSVITKPPSAELRPNQIDLDRLPEYGIIDNILERYVENY</sequence>
<dbReference type="HAMAP" id="MF_02090">
    <property type="entry name" value="NadE_glutamine_dep"/>
    <property type="match status" value="1"/>
</dbReference>
<keyword evidence="4 9" id="KW-0436">Ligase</keyword>
<evidence type="ECO:0000256" key="1">
    <source>
        <dbReference type="ARBA" id="ARBA00005188"/>
    </source>
</evidence>
<comment type="similarity">
    <text evidence="2">In the C-terminal section; belongs to the NAD synthetase family.</text>
</comment>
<evidence type="ECO:0000256" key="9">
    <source>
        <dbReference type="RuleBase" id="RU003811"/>
    </source>
</evidence>
<feature type="non-terminal residue" evidence="11">
    <location>
        <position position="489"/>
    </location>
</feature>
<name>A0A2A4WXK8_UNCAE</name>
<dbReference type="AlphaFoldDB" id="A0A2A4WXK8"/>
<dbReference type="UniPathway" id="UPA00253">
    <property type="reaction ID" value="UER00334"/>
</dbReference>
<dbReference type="PIRSF" id="PIRSF006630">
    <property type="entry name" value="NADS_GAT"/>
    <property type="match status" value="1"/>
</dbReference>
<keyword evidence="7 9" id="KW-0520">NAD</keyword>
<evidence type="ECO:0000256" key="4">
    <source>
        <dbReference type="ARBA" id="ARBA00022598"/>
    </source>
</evidence>
<dbReference type="SUPFAM" id="SSF56317">
    <property type="entry name" value="Carbon-nitrogen hydrolase"/>
    <property type="match status" value="1"/>
</dbReference>
<protein>
    <recommendedName>
        <fullName evidence="3">NAD(+) synthase (glutamine-hydrolyzing)</fullName>
        <ecNumber evidence="3">6.3.5.1</ecNumber>
    </recommendedName>
</protein>
<reference evidence="12" key="1">
    <citation type="submission" date="2017-08" db="EMBL/GenBank/DDBJ databases">
        <title>A dynamic microbial community with high functional redundancy inhabits the cold, oxic subseafloor aquifer.</title>
        <authorList>
            <person name="Tully B.J."/>
            <person name="Wheat C.G."/>
            <person name="Glazer B.T."/>
            <person name="Huber J.A."/>
        </authorList>
    </citation>
    <scope>NUCLEOTIDE SEQUENCE [LARGE SCALE GENOMIC DNA]</scope>
</reference>
<dbReference type="FunFam" id="3.40.50.620:FF:000106">
    <property type="entry name" value="Glutamine-dependent NAD(+) synthetase"/>
    <property type="match status" value="1"/>
</dbReference>
<dbReference type="PROSITE" id="PS50263">
    <property type="entry name" value="CN_HYDROLASE"/>
    <property type="match status" value="1"/>
</dbReference>
<dbReference type="InterPro" id="IPR003010">
    <property type="entry name" value="C-N_Hydrolase"/>
</dbReference>
<dbReference type="GO" id="GO:0005737">
    <property type="term" value="C:cytoplasm"/>
    <property type="evidence" value="ECO:0007669"/>
    <property type="project" value="InterPro"/>
</dbReference>
<dbReference type="InterPro" id="IPR022310">
    <property type="entry name" value="NAD/GMP_synthase"/>
</dbReference>
<dbReference type="CDD" id="cd07570">
    <property type="entry name" value="GAT_Gln-NAD-synth"/>
    <property type="match status" value="1"/>
</dbReference>
<evidence type="ECO:0000256" key="5">
    <source>
        <dbReference type="ARBA" id="ARBA00022741"/>
    </source>
</evidence>
<dbReference type="Gene3D" id="3.40.50.620">
    <property type="entry name" value="HUPs"/>
    <property type="match status" value="1"/>
</dbReference>
<keyword evidence="5 9" id="KW-0547">Nucleotide-binding</keyword>